<dbReference type="PANTHER" id="PTHR10138:SF0">
    <property type="entry name" value="TRYPTOPHAN 2,3-DIOXYGENASE"/>
    <property type="match status" value="1"/>
</dbReference>
<dbReference type="GO" id="GO:0019441">
    <property type="term" value="P:L-tryptophan catabolic process to kynurenine"/>
    <property type="evidence" value="ECO:0007669"/>
    <property type="project" value="UniProtKB-UniRule"/>
</dbReference>
<dbReference type="InterPro" id="IPR037217">
    <property type="entry name" value="Trp/Indoleamine_2_3_dOase-like"/>
</dbReference>
<keyword evidence="1 2" id="KW-0560">Oxidoreductase</keyword>
<sequence>MSTPPGTNYWDYIRVEDLLSLQGGYERDERKLGNDEVMFIVVHQVYELWFKLILRELTTARDLFMKEPVPDVELAAAARSFRRVVTIFQQAVNHFQVMETMTTRDYLEFRDQLIPASGFQSAQLREIEILLGLDDDRRVPLGKESSYKQALKMGQGEPAPALDRVEARLAGGPPLKEVLYRWLSRTPVDGPSDPKVVRRFLEKFIASMRDEVARRVEIAVEKALTPADVERLRERYETEVRNAASFLLAEDDPSADEETREKRQAIRAGLVFIESYRELPRLAWPREILDAVIDMEQSMLIWRQRHARMVERVIGRRMGTGGSAGVDYLDQTALRYRIFSDIWAVRTVLLRKPVVPPIAHAEDYGFRVED</sequence>
<dbReference type="EC" id="1.13.11.11" evidence="1"/>
<dbReference type="PANTHER" id="PTHR10138">
    <property type="entry name" value="TRYPTOPHAN 2,3-DIOXYGENASE"/>
    <property type="match status" value="1"/>
</dbReference>
<feature type="binding site" evidence="1">
    <location>
        <position position="106"/>
    </location>
    <ligand>
        <name>substrate</name>
    </ligand>
</feature>
<dbReference type="HAMAP" id="MF_01972">
    <property type="entry name" value="T23O"/>
    <property type="match status" value="1"/>
</dbReference>
<dbReference type="GO" id="GO:0004833">
    <property type="term" value="F:L-tryptophan 2,3-dioxygenase activity"/>
    <property type="evidence" value="ECO:0007669"/>
    <property type="project" value="UniProtKB-UniRule"/>
</dbReference>
<keyword evidence="3" id="KW-1185">Reference proteome</keyword>
<keyword evidence="1" id="KW-0479">Metal-binding</keyword>
<dbReference type="GO" id="GO:0046872">
    <property type="term" value="F:metal ion binding"/>
    <property type="evidence" value="ECO:0007669"/>
    <property type="project" value="UniProtKB-KW"/>
</dbReference>
<comment type="cofactor">
    <cofactor evidence="1">
        <name>heme</name>
        <dbReference type="ChEBI" id="CHEBI:30413"/>
    </cofactor>
    <text evidence="1">Binds 1 heme group per subunit.</text>
</comment>
<dbReference type="PATRIC" id="fig|52.7.peg.391"/>
<dbReference type="RefSeq" id="WP_050428799.1">
    <property type="nucleotide sequence ID" value="NZ_CP012159.1"/>
</dbReference>
<comment type="pathway">
    <text evidence="1">Amino-acid degradation; L-tryptophan degradation via kynurenine pathway; L-kynurenine from L-tryptophan: step 1/2.</text>
</comment>
<evidence type="ECO:0000256" key="1">
    <source>
        <dbReference type="HAMAP-Rule" id="MF_01972"/>
    </source>
</evidence>
<dbReference type="Gene3D" id="1.10.287.3810">
    <property type="match status" value="1"/>
</dbReference>
<dbReference type="GO" id="GO:0020037">
    <property type="term" value="F:heme binding"/>
    <property type="evidence" value="ECO:0007669"/>
    <property type="project" value="UniProtKB-UniRule"/>
</dbReference>
<dbReference type="InterPro" id="IPR004981">
    <property type="entry name" value="Trp_2_3_dOase"/>
</dbReference>
<dbReference type="GO" id="GO:0019442">
    <property type="term" value="P:L-tryptophan catabolic process to acetyl-CoA"/>
    <property type="evidence" value="ECO:0007669"/>
    <property type="project" value="TreeGrafter"/>
</dbReference>
<keyword evidence="1" id="KW-0408">Iron</keyword>
<evidence type="ECO:0000313" key="3">
    <source>
        <dbReference type="Proteomes" id="UP000067626"/>
    </source>
</evidence>
<dbReference type="SUPFAM" id="SSF140959">
    <property type="entry name" value="Indolic compounds 2,3-dioxygenase-like"/>
    <property type="match status" value="1"/>
</dbReference>
<evidence type="ECO:0000313" key="2">
    <source>
        <dbReference type="EMBL" id="AKT36251.1"/>
    </source>
</evidence>
<dbReference type="AlphaFoldDB" id="A0A0K1E5U8"/>
<dbReference type="Pfam" id="PF03301">
    <property type="entry name" value="Trp_dioxygenase"/>
    <property type="match status" value="1"/>
</dbReference>
<gene>
    <name evidence="1" type="primary">kynA</name>
    <name evidence="2" type="ORF">CMC5_003650</name>
</gene>
<dbReference type="STRING" id="52.CMC5_003650"/>
<dbReference type="OrthoDB" id="9776847at2"/>
<dbReference type="Proteomes" id="UP000067626">
    <property type="component" value="Chromosome"/>
</dbReference>
<reference evidence="2 3" key="1">
    <citation type="submission" date="2015-07" db="EMBL/GenBank/DDBJ databases">
        <title>Genome analysis of myxobacterium Chondromyces crocatus Cm c5 reveals a high potential for natural compound synthesis and the genetic basis for the loss of fruiting body formation.</title>
        <authorList>
            <person name="Zaburannyi N."/>
            <person name="Bunk B."/>
            <person name="Maier J."/>
            <person name="Overmann J."/>
            <person name="Mueller R."/>
        </authorList>
    </citation>
    <scope>NUCLEOTIDE SEQUENCE [LARGE SCALE GENOMIC DNA]</scope>
    <source>
        <strain evidence="2 3">Cm c5</strain>
    </source>
</reference>
<keyword evidence="1 2" id="KW-0223">Dioxygenase</keyword>
<feature type="binding site" evidence="1">
    <location>
        <position position="320"/>
    </location>
    <ligand>
        <name>substrate</name>
    </ligand>
</feature>
<dbReference type="UniPathway" id="UPA00333">
    <property type="reaction ID" value="UER00453"/>
</dbReference>
<comment type="subunit">
    <text evidence="1">Homotetramer.</text>
</comment>
<dbReference type="KEGG" id="ccro:CMC5_003650"/>
<accession>A0A0K1E5U8</accession>
<comment type="catalytic activity">
    <reaction evidence="1">
        <text>L-tryptophan + O2 = N-formyl-L-kynurenine</text>
        <dbReference type="Rhea" id="RHEA:24536"/>
        <dbReference type="ChEBI" id="CHEBI:15379"/>
        <dbReference type="ChEBI" id="CHEBI:57912"/>
        <dbReference type="ChEBI" id="CHEBI:58629"/>
        <dbReference type="EC" id="1.13.11.11"/>
    </reaction>
</comment>
<dbReference type="EMBL" id="CP012159">
    <property type="protein sequence ID" value="AKT36251.1"/>
    <property type="molecule type" value="Genomic_DNA"/>
</dbReference>
<name>A0A0K1E5U8_CHOCO</name>
<proteinExistence type="inferred from homology"/>
<feature type="binding site" evidence="1">
    <location>
        <begin position="39"/>
        <end position="43"/>
    </location>
    <ligand>
        <name>substrate</name>
    </ligand>
</feature>
<keyword evidence="1" id="KW-0823">Tryptophan catabolism</keyword>
<feature type="binding site" evidence="1">
    <location>
        <position position="110"/>
    </location>
    <ligand>
        <name>substrate</name>
    </ligand>
</feature>
<organism evidence="2 3">
    <name type="scientific">Chondromyces crocatus</name>
    <dbReference type="NCBI Taxonomy" id="52"/>
    <lineage>
        <taxon>Bacteria</taxon>
        <taxon>Pseudomonadati</taxon>
        <taxon>Myxococcota</taxon>
        <taxon>Polyangia</taxon>
        <taxon>Polyangiales</taxon>
        <taxon>Polyangiaceae</taxon>
        <taxon>Chondromyces</taxon>
    </lineage>
</organism>
<dbReference type="Gene3D" id="1.20.58.480">
    <property type="match status" value="1"/>
</dbReference>
<comment type="similarity">
    <text evidence="1">Belongs to the tryptophan 2,3-dioxygenase family.</text>
</comment>
<protein>
    <recommendedName>
        <fullName evidence="1">Tryptophan 2,3-dioxygenase</fullName>
        <shortName evidence="1">TDO</shortName>
        <ecNumber evidence="1">1.13.11.11</ecNumber>
    </recommendedName>
    <alternativeName>
        <fullName evidence="1">Tryptamin 2,3-dioxygenase</fullName>
    </alternativeName>
    <alternativeName>
        <fullName evidence="1">Tryptophan oxygenase</fullName>
        <shortName evidence="1">TO</shortName>
        <shortName evidence="1">TRPO</shortName>
    </alternativeName>
    <alternativeName>
        <fullName evidence="1">Tryptophan pyrrolase</fullName>
    </alternativeName>
    <alternativeName>
        <fullName evidence="1">Tryptophanase</fullName>
    </alternativeName>
</protein>
<comment type="function">
    <text evidence="1">Heme-dependent dioxygenase that catalyzes the oxidative cleavage of the L-tryptophan (L-Trp) pyrrole ring and converts L-tryptophan to N-formyl-L-kynurenine. Catalyzes the oxidative cleavage of the indole moiety.</text>
</comment>
<keyword evidence="1" id="KW-0349">Heme</keyword>
<feature type="binding site" description="axial binding residue" evidence="1">
    <location>
        <position position="306"/>
    </location>
    <ligand>
        <name>heme</name>
        <dbReference type="ChEBI" id="CHEBI:30413"/>
    </ligand>
    <ligandPart>
        <name>Fe</name>
        <dbReference type="ChEBI" id="CHEBI:18248"/>
    </ligandPart>
</feature>